<dbReference type="Proteomes" id="UP000706124">
    <property type="component" value="Unassembled WGS sequence"/>
</dbReference>
<gene>
    <name evidence="4" type="ORF">E4U60_007881</name>
</gene>
<accession>A0A9P7M292</accession>
<dbReference type="AlphaFoldDB" id="A0A9P7M292"/>
<sequence>WSQKSFTFTAPGASIIVGCKIDSTTVAAEALLDDISVTLASFSSLPTSPDVSLPTGSTQSDSPTPTSSIQSNLTPASNIPSSSTIVSGALSTSSTQPLSPVTSVPAQTSSTSQPSSVPSSSLVSSIQSSVAPTSSTLPAVSSPTASSTQSISSATSASVMASNIQSSLPISSSPVSSIQSSVISTTSTLAAVSTASISTLTTNTDPAIITTQPNLSLSIATVPAGTASTGAANGANLVKNGDFETGALSPWIPAGNYSLVAGRDSAHGISLRTFPPTSSTGIISQTITTKPGTLYRFSFYMNPISGDSNSILTCTALDAVGTSIKISTNVDTNQWSQKSFTFTAPGASIVVGCKIDSTVVSEALLDDISVVVADASNQSPSTPLSSLAIGTQPVPGTLTSIPAPASSTHSSSINAPVISIQSSSIAVPAITTQPIMTPSSVTVSAASTSTAGACSLNLVQNGDFETGAISPWIPAGTYSLVAGRNSPHGVSLRTSPPTSLTGIISQTITTQPGTLYRFSFYVNPISGDSNSILTCTALDAVGTSIKIPTNVVTNQWSQKSFTFTAPGASIIVGCKIDSTVTAEALLDDISVTKA</sequence>
<feature type="domain" description="CBM-cenC" evidence="3">
    <location>
        <begin position="235"/>
        <end position="346"/>
    </location>
</feature>
<evidence type="ECO:0000259" key="3">
    <source>
        <dbReference type="Pfam" id="PF02018"/>
    </source>
</evidence>
<keyword evidence="1" id="KW-0378">Hydrolase</keyword>
<dbReference type="Gene3D" id="2.60.120.260">
    <property type="entry name" value="Galactose-binding domain-like"/>
    <property type="match status" value="2"/>
</dbReference>
<dbReference type="OrthoDB" id="4961019at2759"/>
<feature type="region of interest" description="Disordered" evidence="2">
    <location>
        <begin position="46"/>
        <end position="121"/>
    </location>
</feature>
<feature type="compositionally biased region" description="Low complexity" evidence="2">
    <location>
        <begin position="99"/>
        <end position="121"/>
    </location>
</feature>
<protein>
    <recommendedName>
        <fullName evidence="3">CBM-cenC domain-containing protein</fullName>
    </recommendedName>
</protein>
<comment type="caution">
    <text evidence="4">The sequence shown here is derived from an EMBL/GenBank/DDBJ whole genome shotgun (WGS) entry which is preliminary data.</text>
</comment>
<proteinExistence type="predicted"/>
<feature type="domain" description="CBM-cenC" evidence="3">
    <location>
        <begin position="457"/>
        <end position="567"/>
    </location>
</feature>
<dbReference type="InterPro" id="IPR008979">
    <property type="entry name" value="Galactose-bd-like_sf"/>
</dbReference>
<feature type="compositionally biased region" description="Low complexity" evidence="2">
    <location>
        <begin position="54"/>
        <end position="71"/>
    </location>
</feature>
<dbReference type="InterPro" id="IPR003305">
    <property type="entry name" value="CenC_carb-bd"/>
</dbReference>
<organism evidence="4 5">
    <name type="scientific">Claviceps pazoutovae</name>
    <dbReference type="NCBI Taxonomy" id="1649127"/>
    <lineage>
        <taxon>Eukaryota</taxon>
        <taxon>Fungi</taxon>
        <taxon>Dikarya</taxon>
        <taxon>Ascomycota</taxon>
        <taxon>Pezizomycotina</taxon>
        <taxon>Sordariomycetes</taxon>
        <taxon>Hypocreomycetidae</taxon>
        <taxon>Hypocreales</taxon>
        <taxon>Clavicipitaceae</taxon>
        <taxon>Claviceps</taxon>
    </lineage>
</organism>
<evidence type="ECO:0000313" key="4">
    <source>
        <dbReference type="EMBL" id="KAG5928011.1"/>
    </source>
</evidence>
<dbReference type="GO" id="GO:0016798">
    <property type="term" value="F:hydrolase activity, acting on glycosyl bonds"/>
    <property type="evidence" value="ECO:0007669"/>
    <property type="project" value="InterPro"/>
</dbReference>
<feature type="non-terminal residue" evidence="4">
    <location>
        <position position="1"/>
    </location>
</feature>
<keyword evidence="5" id="KW-1185">Reference proteome</keyword>
<dbReference type="EMBL" id="SRPO01000955">
    <property type="protein sequence ID" value="KAG5928011.1"/>
    <property type="molecule type" value="Genomic_DNA"/>
</dbReference>
<dbReference type="Pfam" id="PF02018">
    <property type="entry name" value="CBM_4_9"/>
    <property type="match status" value="2"/>
</dbReference>
<feature type="compositionally biased region" description="Polar residues" evidence="2">
    <location>
        <begin position="72"/>
        <end position="98"/>
    </location>
</feature>
<evidence type="ECO:0000313" key="5">
    <source>
        <dbReference type="Proteomes" id="UP000706124"/>
    </source>
</evidence>
<reference evidence="4 5" key="1">
    <citation type="journal article" date="2020" name="bioRxiv">
        <title>Whole genome comparisons of ergot fungi reveals the divergence and evolution of species within the genus Claviceps are the result of varying mechanisms driving genome evolution and host range expansion.</title>
        <authorList>
            <person name="Wyka S.A."/>
            <person name="Mondo S.J."/>
            <person name="Liu M."/>
            <person name="Dettman J."/>
            <person name="Nalam V."/>
            <person name="Broders K.D."/>
        </authorList>
    </citation>
    <scope>NUCLEOTIDE SEQUENCE [LARGE SCALE GENOMIC DNA]</scope>
    <source>
        <strain evidence="4 5">CCC 1485</strain>
    </source>
</reference>
<feature type="non-terminal residue" evidence="4">
    <location>
        <position position="594"/>
    </location>
</feature>
<dbReference type="SUPFAM" id="SSF49785">
    <property type="entry name" value="Galactose-binding domain-like"/>
    <property type="match status" value="2"/>
</dbReference>
<name>A0A9P7M292_9HYPO</name>
<evidence type="ECO:0000256" key="1">
    <source>
        <dbReference type="ARBA" id="ARBA00022801"/>
    </source>
</evidence>
<evidence type="ECO:0000256" key="2">
    <source>
        <dbReference type="SAM" id="MobiDB-lite"/>
    </source>
</evidence>